<proteinExistence type="inferred from homology"/>
<reference evidence="8" key="1">
    <citation type="submission" date="2016-09" db="EMBL/GenBank/DDBJ databases">
        <authorList>
            <person name="Varghese N."/>
            <person name="Submissions S."/>
        </authorList>
    </citation>
    <scope>NUCLEOTIDE SEQUENCE [LARGE SCALE GENOMIC DNA]</scope>
    <source>
        <strain evidence="8">25nlg</strain>
    </source>
</reference>
<dbReference type="RefSeq" id="WP_090774795.1">
    <property type="nucleotide sequence ID" value="NZ_FMYM01000002.1"/>
</dbReference>
<dbReference type="Pfam" id="PF03816">
    <property type="entry name" value="LytR_cpsA_psr"/>
    <property type="match status" value="1"/>
</dbReference>
<dbReference type="AlphaFoldDB" id="A0A1G6H0I8"/>
<gene>
    <name evidence="7" type="ORF">SAMN05421737_102225</name>
</gene>
<sequence>MTDYTRNDRRKKRRSKKILKTILITIIVAFLALGGGIVYFVKQLQDTAAGSYNELKRGDKSAMRAEPIDIDKDNFSVLLLGSDAREGEDMENTRTDSIIVATFNKSAHSVILTSIPRDSYVELSGLGIMDKINHASAKGDGIDSTIETVENLLGIPIDYHALINFAGLERVVDELGGIDVDVTYTFDFTEGGRTLHFKEGPATLDGEHALAYSRERKSDLKGDLGRGQRQQQVIKAIIQKATSFSSITRFQGVMDAIGDNLRTDLQFGHLLSLHGYAGSLDNIEMLQLEGDDWWDTSTGKRIYYFKVLDESLAEVKQRLWEHLEWVPTNSPANAAGF</sequence>
<dbReference type="PANTHER" id="PTHR33392">
    <property type="entry name" value="POLYISOPRENYL-TEICHOIC ACID--PEPTIDOGLYCAN TEICHOIC ACID TRANSFERASE TAGU"/>
    <property type="match status" value="1"/>
</dbReference>
<dbReference type="OrthoDB" id="27330at2"/>
<dbReference type="GO" id="GO:0071555">
    <property type="term" value="P:cell wall organization"/>
    <property type="evidence" value="ECO:0007669"/>
    <property type="project" value="UniProtKB-KW"/>
</dbReference>
<protein>
    <submittedName>
        <fullName evidence="7">Transcriptional attenuator, LytR family</fullName>
    </submittedName>
</protein>
<keyword evidence="2 5" id="KW-0812">Transmembrane</keyword>
<name>A0A1G6H0I8_9BACI</name>
<dbReference type="STRING" id="1464122.SAMN05421737_102225"/>
<evidence type="ECO:0000256" key="5">
    <source>
        <dbReference type="SAM" id="Phobius"/>
    </source>
</evidence>
<evidence type="ECO:0000256" key="4">
    <source>
        <dbReference type="ARBA" id="ARBA00022989"/>
    </source>
</evidence>
<evidence type="ECO:0000256" key="3">
    <source>
        <dbReference type="ARBA" id="ARBA00022968"/>
    </source>
</evidence>
<evidence type="ECO:0000259" key="6">
    <source>
        <dbReference type="Pfam" id="PF03816"/>
    </source>
</evidence>
<dbReference type="NCBIfam" id="TIGR00350">
    <property type="entry name" value="lytR_cpsA_psr"/>
    <property type="match status" value="1"/>
</dbReference>
<keyword evidence="5" id="KW-0472">Membrane</keyword>
<dbReference type="Proteomes" id="UP000242662">
    <property type="component" value="Unassembled WGS sequence"/>
</dbReference>
<comment type="similarity">
    <text evidence="1">Belongs to the LytR/CpsA/Psr (LCP) family.</text>
</comment>
<organism evidence="7 8">
    <name type="scientific">Shouchella lonarensis</name>
    <dbReference type="NCBI Taxonomy" id="1464122"/>
    <lineage>
        <taxon>Bacteria</taxon>
        <taxon>Bacillati</taxon>
        <taxon>Bacillota</taxon>
        <taxon>Bacilli</taxon>
        <taxon>Bacillales</taxon>
        <taxon>Bacillaceae</taxon>
        <taxon>Shouchella</taxon>
    </lineage>
</organism>
<accession>A0A1G6H0I8</accession>
<evidence type="ECO:0000256" key="1">
    <source>
        <dbReference type="ARBA" id="ARBA00006068"/>
    </source>
</evidence>
<keyword evidence="8" id="KW-1185">Reference proteome</keyword>
<dbReference type="EMBL" id="FMYM01000002">
    <property type="protein sequence ID" value="SDB87817.1"/>
    <property type="molecule type" value="Genomic_DNA"/>
</dbReference>
<keyword evidence="3" id="KW-0735">Signal-anchor</keyword>
<feature type="domain" description="Cell envelope-related transcriptional attenuator" evidence="6">
    <location>
        <begin position="94"/>
        <end position="242"/>
    </location>
</feature>
<dbReference type="InterPro" id="IPR050922">
    <property type="entry name" value="LytR/CpsA/Psr_CW_biosynth"/>
</dbReference>
<keyword evidence="4 5" id="KW-1133">Transmembrane helix</keyword>
<evidence type="ECO:0000313" key="7">
    <source>
        <dbReference type="EMBL" id="SDB87817.1"/>
    </source>
</evidence>
<evidence type="ECO:0000313" key="8">
    <source>
        <dbReference type="Proteomes" id="UP000242662"/>
    </source>
</evidence>
<dbReference type="Gene3D" id="3.40.630.190">
    <property type="entry name" value="LCP protein"/>
    <property type="match status" value="1"/>
</dbReference>
<dbReference type="PANTHER" id="PTHR33392:SF3">
    <property type="entry name" value="POLYISOPRENYL-TEICHOIC ACID--PEPTIDOGLYCAN TEICHOIC ACID TRANSFERASE TAGT"/>
    <property type="match status" value="1"/>
</dbReference>
<evidence type="ECO:0000256" key="2">
    <source>
        <dbReference type="ARBA" id="ARBA00022692"/>
    </source>
</evidence>
<dbReference type="InterPro" id="IPR004474">
    <property type="entry name" value="LytR_CpsA_psr"/>
</dbReference>
<feature type="transmembrane region" description="Helical" evidence="5">
    <location>
        <begin position="21"/>
        <end position="41"/>
    </location>
</feature>